<feature type="signal peptide" evidence="1">
    <location>
        <begin position="1"/>
        <end position="21"/>
    </location>
</feature>
<dbReference type="RefSeq" id="WP_095913037.1">
    <property type="nucleotide sequence ID" value="NZ_CAUUPF010000001.1"/>
</dbReference>
<proteinExistence type="predicted"/>
<keyword evidence="1" id="KW-0732">Signal</keyword>
<evidence type="ECO:0008006" key="4">
    <source>
        <dbReference type="Google" id="ProtNLM"/>
    </source>
</evidence>
<sequence length="183" mass="20750">MKKRFLLLSLLLVSLSITLNSCLGVRPAASAGSKKYFESYYAGDEGNQYFIKPLVLVSEYKEAKATLDISFRSKESLQGTAQVNFSVYMPEAVHSLTRAYLYVNNTSFELSDIKLLFVEKEKNGFQSRFSTTIPAEKLKSIFNTSDWQLVIIKEKGNTYKFDTASSSKKRIEAINTNLFTIFK</sequence>
<evidence type="ECO:0000313" key="2">
    <source>
        <dbReference type="EMBL" id="ATA81118.1"/>
    </source>
</evidence>
<dbReference type="Proteomes" id="UP000217276">
    <property type="component" value="Chromosome"/>
</dbReference>
<dbReference type="KEGG" id="clk:CGC53_01490"/>
<name>A0A250FAP1_9FLAO</name>
<evidence type="ECO:0000313" key="3">
    <source>
        <dbReference type="Proteomes" id="UP000217276"/>
    </source>
</evidence>
<accession>A0A250FAP1</accession>
<protein>
    <recommendedName>
        <fullName evidence="4">Lipoprotein</fullName>
    </recommendedName>
</protein>
<gene>
    <name evidence="2" type="ORF">CGC53_01490</name>
</gene>
<organism evidence="2 3">
    <name type="scientific">Capnocytophaga leadbetteri</name>
    <dbReference type="NCBI Taxonomy" id="327575"/>
    <lineage>
        <taxon>Bacteria</taxon>
        <taxon>Pseudomonadati</taxon>
        <taxon>Bacteroidota</taxon>
        <taxon>Flavobacteriia</taxon>
        <taxon>Flavobacteriales</taxon>
        <taxon>Flavobacteriaceae</taxon>
        <taxon>Capnocytophaga</taxon>
    </lineage>
</organism>
<feature type="chain" id="PRO_5013146031" description="Lipoprotein" evidence="1">
    <location>
        <begin position="22"/>
        <end position="183"/>
    </location>
</feature>
<dbReference type="EMBL" id="CP022384">
    <property type="protein sequence ID" value="ATA81118.1"/>
    <property type="molecule type" value="Genomic_DNA"/>
</dbReference>
<evidence type="ECO:0000256" key="1">
    <source>
        <dbReference type="SAM" id="SignalP"/>
    </source>
</evidence>
<reference evidence="3" key="1">
    <citation type="submission" date="2017-06" db="EMBL/GenBank/DDBJ databases">
        <title>Capnocytophaga spp. assemblies.</title>
        <authorList>
            <person name="Gulvik C.A."/>
        </authorList>
    </citation>
    <scope>NUCLEOTIDE SEQUENCE [LARGE SCALE GENOMIC DNA]</scope>
    <source>
        <strain evidence="3">H6253</strain>
    </source>
</reference>
<keyword evidence="3" id="KW-1185">Reference proteome</keyword>
<dbReference type="AlphaFoldDB" id="A0A250FAP1"/>